<proteinExistence type="predicted"/>
<dbReference type="OrthoDB" id="10265923at2759"/>
<evidence type="ECO:0000313" key="2">
    <source>
        <dbReference type="EMBL" id="KAF9072066.1"/>
    </source>
</evidence>
<reference evidence="2" key="1">
    <citation type="submission" date="2020-11" db="EMBL/GenBank/DDBJ databases">
        <authorList>
            <consortium name="DOE Joint Genome Institute"/>
            <person name="Ahrendt S."/>
            <person name="Riley R."/>
            <person name="Andreopoulos W."/>
            <person name="Labutti K."/>
            <person name="Pangilinan J."/>
            <person name="Ruiz-Duenas F.J."/>
            <person name="Barrasa J.M."/>
            <person name="Sanchez-Garcia M."/>
            <person name="Camarero S."/>
            <person name="Miyauchi S."/>
            <person name="Serrano A."/>
            <person name="Linde D."/>
            <person name="Babiker R."/>
            <person name="Drula E."/>
            <person name="Ayuso-Fernandez I."/>
            <person name="Pacheco R."/>
            <person name="Padilla G."/>
            <person name="Ferreira P."/>
            <person name="Barriuso J."/>
            <person name="Kellner H."/>
            <person name="Castanera R."/>
            <person name="Alfaro M."/>
            <person name="Ramirez L."/>
            <person name="Pisabarro A.G."/>
            <person name="Kuo A."/>
            <person name="Tritt A."/>
            <person name="Lipzen A."/>
            <person name="He G."/>
            <person name="Yan M."/>
            <person name="Ng V."/>
            <person name="Cullen D."/>
            <person name="Martin F."/>
            <person name="Rosso M.-N."/>
            <person name="Henrissat B."/>
            <person name="Hibbett D."/>
            <person name="Martinez A.T."/>
            <person name="Grigoriev I.V."/>
        </authorList>
    </citation>
    <scope>NUCLEOTIDE SEQUENCE</scope>
    <source>
        <strain evidence="2">AH 40177</strain>
    </source>
</reference>
<dbReference type="AlphaFoldDB" id="A0A9P5PTJ0"/>
<comment type="caution">
    <text evidence="2">The sequence shown here is derived from an EMBL/GenBank/DDBJ whole genome shotgun (WGS) entry which is preliminary data.</text>
</comment>
<dbReference type="Proteomes" id="UP000772434">
    <property type="component" value="Unassembled WGS sequence"/>
</dbReference>
<organism evidence="2 3">
    <name type="scientific">Rhodocollybia butyracea</name>
    <dbReference type="NCBI Taxonomy" id="206335"/>
    <lineage>
        <taxon>Eukaryota</taxon>
        <taxon>Fungi</taxon>
        <taxon>Dikarya</taxon>
        <taxon>Basidiomycota</taxon>
        <taxon>Agaricomycotina</taxon>
        <taxon>Agaricomycetes</taxon>
        <taxon>Agaricomycetidae</taxon>
        <taxon>Agaricales</taxon>
        <taxon>Marasmiineae</taxon>
        <taxon>Omphalotaceae</taxon>
        <taxon>Rhodocollybia</taxon>
    </lineage>
</organism>
<dbReference type="EMBL" id="JADNRY010000027">
    <property type="protein sequence ID" value="KAF9072066.1"/>
    <property type="molecule type" value="Genomic_DNA"/>
</dbReference>
<feature type="transmembrane region" description="Helical" evidence="1">
    <location>
        <begin position="49"/>
        <end position="72"/>
    </location>
</feature>
<feature type="transmembrane region" description="Helical" evidence="1">
    <location>
        <begin position="12"/>
        <end position="37"/>
    </location>
</feature>
<protein>
    <submittedName>
        <fullName evidence="2">Uncharacterized protein</fullName>
    </submittedName>
</protein>
<feature type="transmembrane region" description="Helical" evidence="1">
    <location>
        <begin position="84"/>
        <end position="111"/>
    </location>
</feature>
<keyword evidence="3" id="KW-1185">Reference proteome</keyword>
<evidence type="ECO:0000256" key="1">
    <source>
        <dbReference type="SAM" id="Phobius"/>
    </source>
</evidence>
<gene>
    <name evidence="2" type="ORF">BDP27DRAFT_1321021</name>
</gene>
<keyword evidence="1" id="KW-1133">Transmembrane helix</keyword>
<accession>A0A9P5PTJ0</accession>
<keyword evidence="1" id="KW-0472">Membrane</keyword>
<keyword evidence="1" id="KW-0812">Transmembrane</keyword>
<sequence length="242" mass="27138">MAAYSTIRTSRLFPVSVTILVQLSFLFSIPAMVLSVINDDRVAQGLGLTAVLLTYFFHLNIIALTHCAAMALHCKPGTPLPLQIPRYFTTTGTFCCYALGIFWFMCFAIQIRRQYIIGPHLPFISAELNTPSHFSVEVAELAMMGIEGVCAMILALYSTAMLRRIDKQESKTHTITSPKNGTIQNIRKMEETQERSRFSEDSFLRPPAPARKKVYSLSKGPIFSPLRMATTTPHGYITDHNR</sequence>
<name>A0A9P5PTJ0_9AGAR</name>
<evidence type="ECO:0000313" key="3">
    <source>
        <dbReference type="Proteomes" id="UP000772434"/>
    </source>
</evidence>